<evidence type="ECO:0000256" key="1">
    <source>
        <dbReference type="SAM" id="Phobius"/>
    </source>
</evidence>
<feature type="transmembrane region" description="Helical" evidence="1">
    <location>
        <begin position="177"/>
        <end position="210"/>
    </location>
</feature>
<name>A0ABR6U960_9ACTN</name>
<evidence type="ECO:0000313" key="3">
    <source>
        <dbReference type="Proteomes" id="UP000604001"/>
    </source>
</evidence>
<accession>A0ABR6U960</accession>
<keyword evidence="3" id="KW-1185">Reference proteome</keyword>
<protein>
    <recommendedName>
        <fullName evidence="4">TPM domain-containing protein</fullName>
    </recommendedName>
</protein>
<evidence type="ECO:0000313" key="2">
    <source>
        <dbReference type="EMBL" id="MBC2960981.1"/>
    </source>
</evidence>
<keyword evidence="1" id="KW-0472">Membrane</keyword>
<keyword evidence="1" id="KW-1133">Transmembrane helix</keyword>
<keyword evidence="1" id="KW-0812">Transmembrane</keyword>
<gene>
    <name evidence="2" type="ORF">H7344_11820</name>
</gene>
<dbReference type="EMBL" id="JACMYC010000006">
    <property type="protein sequence ID" value="MBC2960981.1"/>
    <property type="molecule type" value="Genomic_DNA"/>
</dbReference>
<sequence>MKGLNRITCAVAAVVLGTGAALVVDARLDSSADREYAAGDRVLAAVEGLRDDHVHVTDDGRGMLAEADERAIAELIAERDLPAYVLVWKNSWFAGYDHYVQSAEQVLHQLGEPALLVLWQGPENSTTQVTPGWTVDRWTEGGGDAEVEPTYLGDAALRIPEWLEQLPEDPLVAQDDYYGGLGGGLAAGAFFAAPIVLGFWLLLGVVRVATSRRFRNRPLRAPDR</sequence>
<dbReference type="RefSeq" id="WP_186346233.1">
    <property type="nucleotide sequence ID" value="NZ_BMMR01000004.1"/>
</dbReference>
<dbReference type="Proteomes" id="UP000604001">
    <property type="component" value="Unassembled WGS sequence"/>
</dbReference>
<evidence type="ECO:0008006" key="4">
    <source>
        <dbReference type="Google" id="ProtNLM"/>
    </source>
</evidence>
<reference evidence="2 3" key="1">
    <citation type="submission" date="2020-08" db="EMBL/GenBank/DDBJ databases">
        <title>novel species in genus Nocardioides.</title>
        <authorList>
            <person name="Zhang G."/>
        </authorList>
    </citation>
    <scope>NUCLEOTIDE SEQUENCE [LARGE SCALE GENOMIC DNA]</scope>
    <source>
        <strain evidence="2 3">SC8A-24</strain>
    </source>
</reference>
<organism evidence="2 3">
    <name type="scientific">Nocardioides deserti</name>
    <dbReference type="NCBI Taxonomy" id="1588644"/>
    <lineage>
        <taxon>Bacteria</taxon>
        <taxon>Bacillati</taxon>
        <taxon>Actinomycetota</taxon>
        <taxon>Actinomycetes</taxon>
        <taxon>Propionibacteriales</taxon>
        <taxon>Nocardioidaceae</taxon>
        <taxon>Nocardioides</taxon>
    </lineage>
</organism>
<proteinExistence type="predicted"/>
<comment type="caution">
    <text evidence="2">The sequence shown here is derived from an EMBL/GenBank/DDBJ whole genome shotgun (WGS) entry which is preliminary data.</text>
</comment>